<keyword evidence="2" id="KW-1185">Reference proteome</keyword>
<proteinExistence type="predicted"/>
<accession>A0A4P7IIR5</accession>
<dbReference type="KEGG" id="nsn:EXE58_19070"/>
<reference evidence="1 2" key="1">
    <citation type="submission" date="2019-03" db="EMBL/GenBank/DDBJ databases">
        <title>Three New Species of Nocardioides, Nocardioides euryhalodurans sp. nov., Nocardioides seonyuensis sp. nov. and Nocardioides eburneoflavus sp. nov. Iolated from Soil.</title>
        <authorList>
            <person name="Roh S.G."/>
            <person name="Lee C."/>
            <person name="Kim M.-K."/>
            <person name="Kim S.B."/>
        </authorList>
    </citation>
    <scope>NUCLEOTIDE SEQUENCE [LARGE SCALE GENOMIC DNA]</scope>
    <source>
        <strain evidence="1 2">MMS17-SY207-3</strain>
    </source>
</reference>
<evidence type="ECO:0000313" key="2">
    <source>
        <dbReference type="Proteomes" id="UP000294853"/>
    </source>
</evidence>
<dbReference type="RefSeq" id="WP_135269304.1">
    <property type="nucleotide sequence ID" value="NZ_CP038436.1"/>
</dbReference>
<dbReference type="OrthoDB" id="3789017at2"/>
<gene>
    <name evidence="1" type="ORF">EXE58_19070</name>
</gene>
<protein>
    <submittedName>
        <fullName evidence="1">Uncharacterized protein</fullName>
    </submittedName>
</protein>
<organism evidence="1 2">
    <name type="scientific">Nocardioides seonyuensis</name>
    <dbReference type="NCBI Taxonomy" id="2518371"/>
    <lineage>
        <taxon>Bacteria</taxon>
        <taxon>Bacillati</taxon>
        <taxon>Actinomycetota</taxon>
        <taxon>Actinomycetes</taxon>
        <taxon>Propionibacteriales</taxon>
        <taxon>Nocardioidaceae</taxon>
        <taxon>Nocardioides</taxon>
    </lineage>
</organism>
<name>A0A4P7IIR5_9ACTN</name>
<dbReference type="EMBL" id="CP038436">
    <property type="protein sequence ID" value="QBX57319.1"/>
    <property type="molecule type" value="Genomic_DNA"/>
</dbReference>
<dbReference type="Proteomes" id="UP000294853">
    <property type="component" value="Chromosome"/>
</dbReference>
<evidence type="ECO:0000313" key="1">
    <source>
        <dbReference type="EMBL" id="QBX57319.1"/>
    </source>
</evidence>
<dbReference type="AlphaFoldDB" id="A0A4P7IIR5"/>
<sequence>MLLAHARTLCDARSALAVLSDGASCIEASSAYEQVLITLDVLHGDGCPAIDTYGLPDGPGELFNLAAHALEELKTHGVDELQVELLLALLDNATVLEIH</sequence>